<dbReference type="EMBL" id="CAJHIQ010000005">
    <property type="protein sequence ID" value="CAD6491704.1"/>
    <property type="molecule type" value="Genomic_DNA"/>
</dbReference>
<evidence type="ECO:0000313" key="5">
    <source>
        <dbReference type="EMBL" id="CAD6491704.1"/>
    </source>
</evidence>
<evidence type="ECO:0000256" key="3">
    <source>
        <dbReference type="ARBA" id="ARBA00022691"/>
    </source>
</evidence>
<dbReference type="GO" id="GO:0032259">
    <property type="term" value="P:methylation"/>
    <property type="evidence" value="ECO:0007669"/>
    <property type="project" value="UniProtKB-KW"/>
</dbReference>
<evidence type="ECO:0000313" key="6">
    <source>
        <dbReference type="Proteomes" id="UP000639006"/>
    </source>
</evidence>
<evidence type="ECO:0000256" key="2">
    <source>
        <dbReference type="ARBA" id="ARBA00022679"/>
    </source>
</evidence>
<organism evidence="5 6">
    <name type="scientific">Candidatus Argoarchaeum ethanivorans</name>
    <dbReference type="NCBI Taxonomy" id="2608793"/>
    <lineage>
        <taxon>Archaea</taxon>
        <taxon>Methanobacteriati</taxon>
        <taxon>Methanobacteriota</taxon>
        <taxon>Stenosarchaea group</taxon>
        <taxon>Methanomicrobia</taxon>
        <taxon>Methanosarcinales</taxon>
        <taxon>Methanosarcinales incertae sedis</taxon>
        <taxon>GOM Arc I cluster</taxon>
        <taxon>Candidatus Argoarchaeum</taxon>
    </lineage>
</organism>
<dbReference type="Proteomes" id="UP000639006">
    <property type="component" value="Unassembled WGS sequence"/>
</dbReference>
<dbReference type="InterPro" id="IPR029063">
    <property type="entry name" value="SAM-dependent_MTases_sf"/>
</dbReference>
<sequence length="383" mass="44164">MDGERIINNIDNKKVYLNLNPNDWSGSCLATESTIHQLSPYIGKIKSVFARKLITTYTEPGDVILDPFAGSGTMAFESLIAERHAIANDMNPYALTLIKAKMFPPNSLEEAIEKAKDYISSSEQQIDKIDLKEVPEWVKQFYHQDTLKEIMSLSQLLRDNDEHFLLACLLGILHHERPGFLSYPASHLVPYLRTKKYPPDEYPEMYAYRDVESRLIKKIKRVYRRFPIINSTLQKTCFEKDAEQLILAKNSIDAVISSPPYMNALDYARDNRLRLWLLGETDYKKYDNKSPRNIDDFKDLMKKVMKNLYPALKINSCCIFVLGDINRSKKSINTALSILDIANDMGVFKCEGFIQDKVPTFRRARKEGACTKNEWIVVLRKVN</sequence>
<protein>
    <submittedName>
        <fullName evidence="5">DNA methylase</fullName>
    </submittedName>
</protein>
<gene>
    <name evidence="5" type="ORF">DIAAKJNI_00121</name>
</gene>
<accession>A0A811T3I7</accession>
<evidence type="ECO:0000256" key="1">
    <source>
        <dbReference type="ARBA" id="ARBA00022603"/>
    </source>
</evidence>
<dbReference type="GO" id="GO:0009007">
    <property type="term" value="F:site-specific DNA-methyltransferase (adenine-specific) activity"/>
    <property type="evidence" value="ECO:0007669"/>
    <property type="project" value="UniProtKB-EC"/>
</dbReference>
<dbReference type="Pfam" id="PF01555">
    <property type="entry name" value="N6_N4_Mtase"/>
    <property type="match status" value="1"/>
</dbReference>
<dbReference type="AlphaFoldDB" id="A0A811T3I7"/>
<keyword evidence="2" id="KW-0808">Transferase</keyword>
<keyword evidence="1 5" id="KW-0489">Methyltransferase</keyword>
<dbReference type="SUPFAM" id="SSF53335">
    <property type="entry name" value="S-adenosyl-L-methionine-dependent methyltransferases"/>
    <property type="match status" value="2"/>
</dbReference>
<dbReference type="Gene3D" id="3.40.50.150">
    <property type="entry name" value="Vaccinia Virus protein VP39"/>
    <property type="match status" value="2"/>
</dbReference>
<dbReference type="GO" id="GO:0003677">
    <property type="term" value="F:DNA binding"/>
    <property type="evidence" value="ECO:0007669"/>
    <property type="project" value="InterPro"/>
</dbReference>
<dbReference type="GO" id="GO:0009307">
    <property type="term" value="P:DNA restriction-modification system"/>
    <property type="evidence" value="ECO:0007669"/>
    <property type="project" value="InterPro"/>
</dbReference>
<proteinExistence type="predicted"/>
<feature type="domain" description="DNA methylase N-4/N-6" evidence="4">
    <location>
        <begin position="50"/>
        <end position="99"/>
    </location>
</feature>
<dbReference type="PRINTS" id="PR00505">
    <property type="entry name" value="D12N6MTFRASE"/>
</dbReference>
<reference evidence="5" key="1">
    <citation type="submission" date="2020-10" db="EMBL/GenBank/DDBJ databases">
        <authorList>
            <person name="Hahn C.J."/>
            <person name="Laso-Perez R."/>
            <person name="Vulcano F."/>
            <person name="Vaziourakis K.-M."/>
            <person name="Stokke R."/>
            <person name="Steen I.H."/>
            <person name="Teske A."/>
            <person name="Boetius A."/>
            <person name="Liebeke M."/>
            <person name="Amann R."/>
            <person name="Knittel K."/>
        </authorList>
    </citation>
    <scope>NUCLEOTIDE SEQUENCE</scope>
    <source>
        <strain evidence="5">Gfbio:e3339647-f889-4370-9287-4fb5cb688e4c:AG392M11_GoMArc1</strain>
    </source>
</reference>
<dbReference type="InterPro" id="IPR012327">
    <property type="entry name" value="MeTrfase_D12"/>
</dbReference>
<keyword evidence="3" id="KW-0949">S-adenosyl-L-methionine</keyword>
<dbReference type="InterPro" id="IPR002941">
    <property type="entry name" value="DNA_methylase_N4/N6"/>
</dbReference>
<dbReference type="GO" id="GO:0008170">
    <property type="term" value="F:N-methyltransferase activity"/>
    <property type="evidence" value="ECO:0007669"/>
    <property type="project" value="InterPro"/>
</dbReference>
<evidence type="ECO:0000259" key="4">
    <source>
        <dbReference type="Pfam" id="PF01555"/>
    </source>
</evidence>
<name>A0A811T3I7_9EURY</name>
<comment type="caution">
    <text evidence="5">The sequence shown here is derived from an EMBL/GenBank/DDBJ whole genome shotgun (WGS) entry which is preliminary data.</text>
</comment>